<dbReference type="EMBL" id="HBHK01019526">
    <property type="protein sequence ID" value="CAD9695042.1"/>
    <property type="molecule type" value="Transcribed_RNA"/>
</dbReference>
<sequence length="1010" mass="114142">MRFLLFVLCCAASSNAVQGNVDPKKVKAAMQKRKIYFGKPVNRSVYQKLVEENGDDLLAEYVLPTTGEDYVNLKLLPEVRFPSFFHSDHPEPGQGEGQVYSLEGVEKSKRSKMCQASELCRTLHDKVSTFLSLRRQIHFADLQKLVQDTRAMAQRYGTFHDGLKNLATVVKIGIRLLGLIPKIGSILKKGLDVVLRLAKLVFLQPLKALGKIMDRVEQTFVEPFININDLLLEGFFGAPRHMFRLINGLNQYLNMSQVFEGQCAFTALRDIVLPRVPTVFLREVSSFLDSASFNLVIDNLRDLVKALKSDRFQQLKKGMKDMKDKIMVTLEPFSEAVISVKEVFDEFETACIDFGGKSICVSHIIEGINEGLKVFTFFLDAAIDALVDALEPFFTDIIDEIKAIILPKILPQEFLDLLEVNIGLPFDFGNFLQPINGMVKNIKELPRFVIDKLTNAFEPFGVEKILTGIKLPSLQVLGNRMRESIDRVFEGPIGFQKVIEYFFTQKRNVKQDLIDMLKQQRITCEATHKVYMHRLFPAPLKDEIASKCPREAVEMCNKVKFSHPIKLQTFLDQALSDLEEFVGSTETFASKSLRTNIRRLLQSEGEYEFFMPFSVPLLEMILPKLGFLNVNMKTERAGAIELLPKFFFRLAVGKKAGSLSIRIILVSEVELRVTGAVNSQGIADLGEDIFAMSSIPIIWAKKAFSSKKFLIRSNIPLPGAKDNKSVLQAIANTNFVPQIGYQFQQHDAQLTTNFNPNRPDFEMAGFRFREIKTGFGAKVSWLTTSHHPLADKINNAAPSALNLFLPTKDLQRSSQRHGFGMANLRNGALKNLGEKIQAGRGRNDMFSRELGRAFSLGVFYNFNWNLYVSNKIVPELTTRPDPNCPDLGELVGYQYTTLDKALPPVDMGMTKSGIPRCCGRVYRTKFYGGHQNASQAIQITGRFCGKEPKILSTPEYRNNPEKRLEYILDQLVAKPSSVRSSFLGQIRPVYCPLSRDLRLRKGIENYMPCM</sequence>
<evidence type="ECO:0000313" key="4">
    <source>
        <dbReference type="EMBL" id="CAD9695039.1"/>
    </source>
</evidence>
<dbReference type="AlphaFoldDB" id="A0A7S2WMC9"/>
<evidence type="ECO:0000313" key="5">
    <source>
        <dbReference type="EMBL" id="CAD9695042.1"/>
    </source>
</evidence>
<accession>A0A7S2WMC9</accession>
<keyword evidence="1" id="KW-0732">Signal</keyword>
<feature type="chain" id="PRO_5036212025" evidence="1">
    <location>
        <begin position="20"/>
        <end position="1010"/>
    </location>
</feature>
<organism evidence="3">
    <name type="scientific">Mucochytrium quahogii</name>
    <dbReference type="NCBI Taxonomy" id="96639"/>
    <lineage>
        <taxon>Eukaryota</taxon>
        <taxon>Sar</taxon>
        <taxon>Stramenopiles</taxon>
        <taxon>Bigyra</taxon>
        <taxon>Labyrinthulomycetes</taxon>
        <taxon>Thraustochytrida</taxon>
        <taxon>Thraustochytriidae</taxon>
        <taxon>Mucochytrium</taxon>
    </lineage>
</organism>
<dbReference type="EMBL" id="HBHK01019523">
    <property type="protein sequence ID" value="CAD9695034.1"/>
    <property type="molecule type" value="Transcribed_RNA"/>
</dbReference>
<protein>
    <submittedName>
        <fullName evidence="3">Uncharacterized protein</fullName>
    </submittedName>
</protein>
<dbReference type="EMBL" id="HBHK01019524">
    <property type="protein sequence ID" value="CAD9695035.1"/>
    <property type="molecule type" value="Transcribed_RNA"/>
</dbReference>
<dbReference type="EMBL" id="HBHK01019525">
    <property type="protein sequence ID" value="CAD9695039.1"/>
    <property type="molecule type" value="Transcribed_RNA"/>
</dbReference>
<evidence type="ECO:0000313" key="2">
    <source>
        <dbReference type="EMBL" id="CAD9695034.1"/>
    </source>
</evidence>
<evidence type="ECO:0000313" key="3">
    <source>
        <dbReference type="EMBL" id="CAD9695035.1"/>
    </source>
</evidence>
<evidence type="ECO:0000256" key="1">
    <source>
        <dbReference type="SAM" id="SignalP"/>
    </source>
</evidence>
<name>A0A7S2WMC9_9STRA</name>
<feature type="signal peptide" evidence="1">
    <location>
        <begin position="1"/>
        <end position="19"/>
    </location>
</feature>
<reference evidence="3" key="1">
    <citation type="submission" date="2021-01" db="EMBL/GenBank/DDBJ databases">
        <authorList>
            <person name="Corre E."/>
            <person name="Pelletier E."/>
            <person name="Niang G."/>
            <person name="Scheremetjew M."/>
            <person name="Finn R."/>
            <person name="Kale V."/>
            <person name="Holt S."/>
            <person name="Cochrane G."/>
            <person name="Meng A."/>
            <person name="Brown T."/>
            <person name="Cohen L."/>
        </authorList>
    </citation>
    <scope>NUCLEOTIDE SEQUENCE</scope>
    <source>
        <strain evidence="3">NY070348D</strain>
    </source>
</reference>
<proteinExistence type="predicted"/>
<gene>
    <name evidence="2" type="ORF">QSP1433_LOCUS12347</name>
    <name evidence="3" type="ORF">QSP1433_LOCUS12348</name>
    <name evidence="4" type="ORF">QSP1433_LOCUS12349</name>
    <name evidence="5" type="ORF">QSP1433_LOCUS12350</name>
</gene>